<dbReference type="Gene3D" id="2.40.70.10">
    <property type="entry name" value="Acid Proteases"/>
    <property type="match status" value="2"/>
</dbReference>
<evidence type="ECO:0000256" key="2">
    <source>
        <dbReference type="SAM" id="Phobius"/>
    </source>
</evidence>
<dbReference type="InterPro" id="IPR033121">
    <property type="entry name" value="PEPTIDASE_A1"/>
</dbReference>
<keyword evidence="3" id="KW-0732">Signal</keyword>
<feature type="compositionally biased region" description="Polar residues" evidence="1">
    <location>
        <begin position="443"/>
        <end position="452"/>
    </location>
</feature>
<feature type="compositionally biased region" description="Polar residues" evidence="1">
    <location>
        <begin position="548"/>
        <end position="559"/>
    </location>
</feature>
<keyword evidence="2" id="KW-1133">Transmembrane helix</keyword>
<evidence type="ECO:0000256" key="3">
    <source>
        <dbReference type="SAM" id="SignalP"/>
    </source>
</evidence>
<feature type="domain" description="Peptidase A1" evidence="4">
    <location>
        <begin position="46"/>
        <end position="404"/>
    </location>
</feature>
<dbReference type="SUPFAM" id="SSF50630">
    <property type="entry name" value="Acid proteases"/>
    <property type="match status" value="1"/>
</dbReference>
<dbReference type="Pfam" id="PF00026">
    <property type="entry name" value="Asp"/>
    <property type="match status" value="1"/>
</dbReference>
<keyword evidence="2" id="KW-0472">Membrane</keyword>
<keyword evidence="6" id="KW-1185">Reference proteome</keyword>
<accession>A0AAN6XMD1</accession>
<dbReference type="PROSITE" id="PS51767">
    <property type="entry name" value="PEPTIDASE_A1"/>
    <property type="match status" value="1"/>
</dbReference>
<proteinExistence type="predicted"/>
<feature type="transmembrane region" description="Helical" evidence="2">
    <location>
        <begin position="458"/>
        <end position="482"/>
    </location>
</feature>
<evidence type="ECO:0000259" key="4">
    <source>
        <dbReference type="PROSITE" id="PS51767"/>
    </source>
</evidence>
<evidence type="ECO:0000313" key="5">
    <source>
        <dbReference type="EMBL" id="KAK4200412.1"/>
    </source>
</evidence>
<feature type="region of interest" description="Disordered" evidence="1">
    <location>
        <begin position="487"/>
        <end position="559"/>
    </location>
</feature>
<evidence type="ECO:0000256" key="1">
    <source>
        <dbReference type="SAM" id="MobiDB-lite"/>
    </source>
</evidence>
<dbReference type="Proteomes" id="UP001303160">
    <property type="component" value="Unassembled WGS sequence"/>
</dbReference>
<feature type="compositionally biased region" description="Basic and acidic residues" evidence="1">
    <location>
        <begin position="511"/>
        <end position="527"/>
    </location>
</feature>
<dbReference type="AlphaFoldDB" id="A0AAN6XMD1"/>
<name>A0AAN6XMD1_9PEZI</name>
<organism evidence="5 6">
    <name type="scientific">Triangularia verruculosa</name>
    <dbReference type="NCBI Taxonomy" id="2587418"/>
    <lineage>
        <taxon>Eukaryota</taxon>
        <taxon>Fungi</taxon>
        <taxon>Dikarya</taxon>
        <taxon>Ascomycota</taxon>
        <taxon>Pezizomycotina</taxon>
        <taxon>Sordariomycetes</taxon>
        <taxon>Sordariomycetidae</taxon>
        <taxon>Sordariales</taxon>
        <taxon>Podosporaceae</taxon>
        <taxon>Triangularia</taxon>
    </lineage>
</organism>
<feature type="region of interest" description="Disordered" evidence="1">
    <location>
        <begin position="418"/>
        <end position="452"/>
    </location>
</feature>
<feature type="chain" id="PRO_5042860479" evidence="3">
    <location>
        <begin position="19"/>
        <end position="559"/>
    </location>
</feature>
<keyword evidence="2" id="KW-0812">Transmembrane</keyword>
<comment type="caution">
    <text evidence="5">The sequence shown here is derived from an EMBL/GenBank/DDBJ whole genome shotgun (WGS) entry which is preliminary data.</text>
</comment>
<sequence>MSIISTLVFATWIGRVLSSGCEPVPPFALPITDIQVNSSITNSFMRGIPMNIGTPPKSIVVLPWPDLNNTYIYDEQSNCDSSIIWNEQICEIRRGGYFLETESTTFKKSADLIDAGGAPSELNTRGIELGVSKLLSTSLAGTETLTSGLNSAKPLTMPIGIPRLRWDNGYTMLHAMGMGSNSTFLNALTAAGQLSSRVWSIWWGRMWTETNAMDGSLVLGGYDQEKVTGRNITLPLDYTPESGCWTGMKVTVSNLLINFRNGTDVGILPRDSALRFCIVPQRQLLMEAPGSIVDTFQNATKMTSIGTSFGLHWNSRLFNNTPGNNLFDGDVTFVLNDGLNVRVPNSQLLVPFVDVDRSGVRNVDRSKKELVMFGVGEEPATLGRYFLTAAYLMVNHDERTFTMWQANPTTKSSLVAVQRKGSQARDCEGSGGGNADPTGGAPDQNTNDSDDSSVPLNIGMIAGGAVGGVVVIAAILTAFFLVRRSKGRRSSREPEAVSPPGYYEGMGSFPGDRDKSHLKPAELRAEDQPVEVYGSYPTDQGRGPGGYHQSSGSTYYELQ</sequence>
<evidence type="ECO:0000313" key="6">
    <source>
        <dbReference type="Proteomes" id="UP001303160"/>
    </source>
</evidence>
<feature type="signal peptide" evidence="3">
    <location>
        <begin position="1"/>
        <end position="18"/>
    </location>
</feature>
<reference evidence="5" key="1">
    <citation type="journal article" date="2023" name="Mol. Phylogenet. Evol.">
        <title>Genome-scale phylogeny and comparative genomics of the fungal order Sordariales.</title>
        <authorList>
            <person name="Hensen N."/>
            <person name="Bonometti L."/>
            <person name="Westerberg I."/>
            <person name="Brannstrom I.O."/>
            <person name="Guillou S."/>
            <person name="Cros-Aarteil S."/>
            <person name="Calhoun S."/>
            <person name="Haridas S."/>
            <person name="Kuo A."/>
            <person name="Mondo S."/>
            <person name="Pangilinan J."/>
            <person name="Riley R."/>
            <person name="LaButti K."/>
            <person name="Andreopoulos B."/>
            <person name="Lipzen A."/>
            <person name="Chen C."/>
            <person name="Yan M."/>
            <person name="Daum C."/>
            <person name="Ng V."/>
            <person name="Clum A."/>
            <person name="Steindorff A."/>
            <person name="Ohm R.A."/>
            <person name="Martin F."/>
            <person name="Silar P."/>
            <person name="Natvig D.O."/>
            <person name="Lalanne C."/>
            <person name="Gautier V."/>
            <person name="Ament-Velasquez S.L."/>
            <person name="Kruys A."/>
            <person name="Hutchinson M.I."/>
            <person name="Powell A.J."/>
            <person name="Barry K."/>
            <person name="Miller A.N."/>
            <person name="Grigoriev I.V."/>
            <person name="Debuchy R."/>
            <person name="Gladieux P."/>
            <person name="Hiltunen Thoren M."/>
            <person name="Johannesson H."/>
        </authorList>
    </citation>
    <scope>NUCLEOTIDE SEQUENCE</scope>
    <source>
        <strain evidence="5">CBS 315.58</strain>
    </source>
</reference>
<dbReference type="EMBL" id="MU863920">
    <property type="protein sequence ID" value="KAK4200412.1"/>
    <property type="molecule type" value="Genomic_DNA"/>
</dbReference>
<reference evidence="5" key="2">
    <citation type="submission" date="2023-05" db="EMBL/GenBank/DDBJ databases">
        <authorList>
            <consortium name="Lawrence Berkeley National Laboratory"/>
            <person name="Steindorff A."/>
            <person name="Hensen N."/>
            <person name="Bonometti L."/>
            <person name="Westerberg I."/>
            <person name="Brannstrom I.O."/>
            <person name="Guillou S."/>
            <person name="Cros-Aarteil S."/>
            <person name="Calhoun S."/>
            <person name="Haridas S."/>
            <person name="Kuo A."/>
            <person name="Mondo S."/>
            <person name="Pangilinan J."/>
            <person name="Riley R."/>
            <person name="Labutti K."/>
            <person name="Andreopoulos B."/>
            <person name="Lipzen A."/>
            <person name="Chen C."/>
            <person name="Yanf M."/>
            <person name="Daum C."/>
            <person name="Ng V."/>
            <person name="Clum A."/>
            <person name="Ohm R."/>
            <person name="Martin F."/>
            <person name="Silar P."/>
            <person name="Natvig D."/>
            <person name="Lalanne C."/>
            <person name="Gautier V."/>
            <person name="Ament-Velasquez S.L."/>
            <person name="Kruys A."/>
            <person name="Hutchinson M.I."/>
            <person name="Powell A.J."/>
            <person name="Barry K."/>
            <person name="Miller A.N."/>
            <person name="Grigoriev I.V."/>
            <person name="Debuchy R."/>
            <person name="Gladieux P."/>
            <person name="Thoren M.H."/>
            <person name="Johannesson H."/>
        </authorList>
    </citation>
    <scope>NUCLEOTIDE SEQUENCE</scope>
    <source>
        <strain evidence="5">CBS 315.58</strain>
    </source>
</reference>
<gene>
    <name evidence="5" type="ORF">QBC40DRAFT_339889</name>
</gene>
<protein>
    <submittedName>
        <fullName evidence="5">Aspartic peptidase domain-containing protein</fullName>
    </submittedName>
</protein>
<dbReference type="InterPro" id="IPR021109">
    <property type="entry name" value="Peptidase_aspartic_dom_sf"/>
</dbReference>